<dbReference type="Gene3D" id="3.40.50.2000">
    <property type="entry name" value="Glycogen Phosphorylase B"/>
    <property type="match status" value="2"/>
</dbReference>
<dbReference type="EMBL" id="KK853119">
    <property type="protein sequence ID" value="KDR11140.1"/>
    <property type="molecule type" value="Genomic_DNA"/>
</dbReference>
<evidence type="ECO:0000313" key="23">
    <source>
        <dbReference type="EMBL" id="KDR11140.1"/>
    </source>
</evidence>
<evidence type="ECO:0000256" key="12">
    <source>
        <dbReference type="ARBA" id="ARBA00023136"/>
    </source>
</evidence>
<evidence type="ECO:0000256" key="14">
    <source>
        <dbReference type="ARBA" id="ARBA00031566"/>
    </source>
</evidence>
<comment type="subcellular location">
    <subcellularLocation>
        <location evidence="1">Endoplasmic reticulum membrane</location>
        <topology evidence="1">Single-pass membrane protein</topology>
    </subcellularLocation>
</comment>
<dbReference type="OrthoDB" id="614844at2759"/>
<evidence type="ECO:0000256" key="10">
    <source>
        <dbReference type="ARBA" id="ARBA00022968"/>
    </source>
</evidence>
<evidence type="ECO:0000259" key="21">
    <source>
        <dbReference type="Pfam" id="PF00534"/>
    </source>
</evidence>
<comment type="catalytic activity">
    <reaction evidence="16">
        <text>an N,N'-diacetylchitobiosyl-diphospho-di-trans,poly-cis-dolichol + GDP-alpha-D-mannose = a beta-D-Man-(1-&gt;4)-beta-D-GlcNAc-(1-&gt;4)-alpha-D-GlcNAc-diphospho-di-trans,poly-cis-dolichol + GDP + H(+)</text>
        <dbReference type="Rhea" id="RHEA:13865"/>
        <dbReference type="Rhea" id="RHEA-COMP:19510"/>
        <dbReference type="Rhea" id="RHEA-COMP:19511"/>
        <dbReference type="ChEBI" id="CHEBI:15378"/>
        <dbReference type="ChEBI" id="CHEBI:57269"/>
        <dbReference type="ChEBI" id="CHEBI:57527"/>
        <dbReference type="ChEBI" id="CHEBI:58189"/>
        <dbReference type="ChEBI" id="CHEBI:58472"/>
        <dbReference type="EC" id="2.4.1.142"/>
    </reaction>
    <physiologicalReaction direction="left-to-right" evidence="16">
        <dbReference type="Rhea" id="RHEA:13866"/>
    </physiologicalReaction>
</comment>
<evidence type="ECO:0000256" key="4">
    <source>
        <dbReference type="ARBA" id="ARBA00015841"/>
    </source>
</evidence>
<evidence type="ECO:0000256" key="11">
    <source>
        <dbReference type="ARBA" id="ARBA00022989"/>
    </source>
</evidence>
<evidence type="ECO:0000313" key="24">
    <source>
        <dbReference type="Proteomes" id="UP000027135"/>
    </source>
</evidence>
<dbReference type="FunFam" id="3.40.50.2000:FF:000096">
    <property type="entry name" value="ALG1, chitobiosyldiphosphodolichol beta-mannosyltransferase"/>
    <property type="match status" value="1"/>
</dbReference>
<dbReference type="EC" id="2.4.1.142" evidence="3"/>
<dbReference type="Pfam" id="PF00534">
    <property type="entry name" value="Glycos_transf_1"/>
    <property type="match status" value="1"/>
</dbReference>
<evidence type="ECO:0000256" key="16">
    <source>
        <dbReference type="ARBA" id="ARBA00045071"/>
    </source>
</evidence>
<keyword evidence="24" id="KW-1185">Reference proteome</keyword>
<sequence length="433" mass="49518">MANKRVCVVVLGDFGRSPRMQYHSLSFAREGYDVDIVGYGGSQPIKELSKHPKVKIRNMVPCPDFQKYCPRLLGYILKVIWQSISLFLALLLKRRSHHVIVQNPPAVPALAICWLYSVLVFANYVIDWHNYGHTILALTLGQNHKLVTVSVWFERFFGRRATANLCVTKAMKEDLEKKWGILSVTLYDRPPEVFHPISVLESHQLFSSLANQFPLFGTNDSSVSTILTELLPGGEAAWRKDRPGLIVSSTSWTEDEDFSLLLSALQDYEEARDEGCELPALICVITGKGPLKERYCHLIKKKTWKHIQVITPWLEPEDYPRLLASANLGICLHTSSSGLDLPMKVVDMFGCGLPVCAYNFSCLNELVNHNINGWKFDDATELSDQLQTWFRGFPHSRAQQERDARFRKELESFQKLRWHENWTFNALPLFALH</sequence>
<evidence type="ECO:0000256" key="6">
    <source>
        <dbReference type="ARBA" id="ARBA00022676"/>
    </source>
</evidence>
<feature type="transmembrane region" description="Helical" evidence="20">
    <location>
        <begin position="72"/>
        <end position="92"/>
    </location>
</feature>
<evidence type="ECO:0000256" key="18">
    <source>
        <dbReference type="ARBA" id="ARBA00061237"/>
    </source>
</evidence>
<dbReference type="InterPro" id="IPR026051">
    <property type="entry name" value="ALG1-like"/>
</dbReference>
<comment type="similarity">
    <text evidence="18">Belongs to the glycosyltransferase group 1 family. Glycosyltransferase 33 subfamily.</text>
</comment>
<evidence type="ECO:0000256" key="17">
    <source>
        <dbReference type="ARBA" id="ARBA00056362"/>
    </source>
</evidence>
<dbReference type="eggNOG" id="KOG2941">
    <property type="taxonomic scope" value="Eukaryota"/>
</dbReference>
<organism evidence="23 24">
    <name type="scientific">Zootermopsis nevadensis</name>
    <name type="common">Dampwood termite</name>
    <dbReference type="NCBI Taxonomy" id="136037"/>
    <lineage>
        <taxon>Eukaryota</taxon>
        <taxon>Metazoa</taxon>
        <taxon>Ecdysozoa</taxon>
        <taxon>Arthropoda</taxon>
        <taxon>Hexapoda</taxon>
        <taxon>Insecta</taxon>
        <taxon>Pterygota</taxon>
        <taxon>Neoptera</taxon>
        <taxon>Polyneoptera</taxon>
        <taxon>Dictyoptera</taxon>
        <taxon>Blattodea</taxon>
        <taxon>Blattoidea</taxon>
        <taxon>Termitoidae</taxon>
        <taxon>Termopsidae</taxon>
        <taxon>Zootermopsis</taxon>
    </lineage>
</organism>
<dbReference type="FunFam" id="3.40.50.2000:FF:000109">
    <property type="entry name" value="Chitobiosyldiphosphodolichol beta-mannosyltransferase"/>
    <property type="match status" value="1"/>
</dbReference>
<evidence type="ECO:0000256" key="13">
    <source>
        <dbReference type="ARBA" id="ARBA00031434"/>
    </source>
</evidence>
<feature type="domain" description="Glycosyl transferase family 1" evidence="21">
    <location>
        <begin position="241"/>
        <end position="391"/>
    </location>
</feature>
<keyword evidence="12 20" id="KW-0472">Membrane</keyword>
<accession>A0A067QP43</accession>
<evidence type="ECO:0000256" key="19">
    <source>
        <dbReference type="ARBA" id="ARBA00082785"/>
    </source>
</evidence>
<dbReference type="Proteomes" id="UP000027135">
    <property type="component" value="Unassembled WGS sequence"/>
</dbReference>
<dbReference type="InParanoid" id="A0A067QP43"/>
<evidence type="ECO:0000259" key="22">
    <source>
        <dbReference type="Pfam" id="PF13579"/>
    </source>
</evidence>
<dbReference type="Pfam" id="PF13579">
    <property type="entry name" value="Glyco_trans_4_4"/>
    <property type="match status" value="1"/>
</dbReference>
<dbReference type="SUPFAM" id="SSF53756">
    <property type="entry name" value="UDP-Glycosyltransferase/glycogen phosphorylase"/>
    <property type="match status" value="1"/>
</dbReference>
<keyword evidence="7 23" id="KW-0808">Transferase</keyword>
<keyword evidence="5" id="KW-0597">Phosphoprotein</keyword>
<evidence type="ECO:0000256" key="1">
    <source>
        <dbReference type="ARBA" id="ARBA00004389"/>
    </source>
</evidence>
<evidence type="ECO:0000256" key="20">
    <source>
        <dbReference type="SAM" id="Phobius"/>
    </source>
</evidence>
<dbReference type="STRING" id="136037.A0A067QP43"/>
<keyword evidence="10" id="KW-0735">Signal-anchor</keyword>
<evidence type="ECO:0000256" key="8">
    <source>
        <dbReference type="ARBA" id="ARBA00022692"/>
    </source>
</evidence>
<feature type="domain" description="Glycosyltransferase subfamily 4-like N-terminal" evidence="22">
    <location>
        <begin position="27"/>
        <end position="180"/>
    </location>
</feature>
<reference evidence="23 24" key="1">
    <citation type="journal article" date="2014" name="Nat. Commun.">
        <title>Molecular traces of alternative social organization in a termite genome.</title>
        <authorList>
            <person name="Terrapon N."/>
            <person name="Li C."/>
            <person name="Robertson H.M."/>
            <person name="Ji L."/>
            <person name="Meng X."/>
            <person name="Booth W."/>
            <person name="Chen Z."/>
            <person name="Childers C.P."/>
            <person name="Glastad K.M."/>
            <person name="Gokhale K."/>
            <person name="Gowin J."/>
            <person name="Gronenberg W."/>
            <person name="Hermansen R.A."/>
            <person name="Hu H."/>
            <person name="Hunt B.G."/>
            <person name="Huylmans A.K."/>
            <person name="Khalil S.M."/>
            <person name="Mitchell R.D."/>
            <person name="Munoz-Torres M.C."/>
            <person name="Mustard J.A."/>
            <person name="Pan H."/>
            <person name="Reese J.T."/>
            <person name="Scharf M.E."/>
            <person name="Sun F."/>
            <person name="Vogel H."/>
            <person name="Xiao J."/>
            <person name="Yang W."/>
            <person name="Yang Z."/>
            <person name="Yang Z."/>
            <person name="Zhou J."/>
            <person name="Zhu J."/>
            <person name="Brent C.S."/>
            <person name="Elsik C.G."/>
            <person name="Goodisman M.A."/>
            <person name="Liberles D.A."/>
            <person name="Roe R.M."/>
            <person name="Vargo E.L."/>
            <person name="Vilcinskas A."/>
            <person name="Wang J."/>
            <person name="Bornberg-Bauer E."/>
            <person name="Korb J."/>
            <person name="Zhang G."/>
            <person name="Liebig J."/>
        </authorList>
    </citation>
    <scope>NUCLEOTIDE SEQUENCE [LARGE SCALE GENOMIC DNA]</scope>
    <source>
        <tissue evidence="23">Whole organism</tissue>
    </source>
</reference>
<evidence type="ECO:0000256" key="5">
    <source>
        <dbReference type="ARBA" id="ARBA00022553"/>
    </source>
</evidence>
<keyword evidence="8 20" id="KW-0812">Transmembrane</keyword>
<dbReference type="GO" id="GO:0005789">
    <property type="term" value="C:endoplasmic reticulum membrane"/>
    <property type="evidence" value="ECO:0007669"/>
    <property type="project" value="UniProtKB-SubCell"/>
</dbReference>
<dbReference type="GO" id="GO:0004578">
    <property type="term" value="F:chitobiosyldiphosphodolichol beta-mannosyltransferase activity"/>
    <property type="evidence" value="ECO:0007669"/>
    <property type="project" value="UniProtKB-EC"/>
</dbReference>
<keyword evidence="9" id="KW-0256">Endoplasmic reticulum</keyword>
<evidence type="ECO:0000256" key="3">
    <source>
        <dbReference type="ARBA" id="ARBA00012611"/>
    </source>
</evidence>
<dbReference type="PANTHER" id="PTHR13036:SF0">
    <property type="entry name" value="CHITOBIOSYLDIPHOSPHODOLICHOL BETA-MANNOSYLTRANSFERASE"/>
    <property type="match status" value="1"/>
</dbReference>
<dbReference type="PANTHER" id="PTHR13036">
    <property type="entry name" value="BETA1,4 MANNOSYLTRANSFERASE"/>
    <property type="match status" value="1"/>
</dbReference>
<dbReference type="InterPro" id="IPR001296">
    <property type="entry name" value="Glyco_trans_1"/>
</dbReference>
<evidence type="ECO:0000256" key="2">
    <source>
        <dbReference type="ARBA" id="ARBA00004922"/>
    </source>
</evidence>
<evidence type="ECO:0000256" key="7">
    <source>
        <dbReference type="ARBA" id="ARBA00022679"/>
    </source>
</evidence>
<dbReference type="CDD" id="cd03816">
    <property type="entry name" value="GT33_ALG1-like"/>
    <property type="match status" value="1"/>
</dbReference>
<dbReference type="InterPro" id="IPR028098">
    <property type="entry name" value="Glyco_trans_4-like_N"/>
</dbReference>
<proteinExistence type="inferred from homology"/>
<keyword evidence="6 23" id="KW-0328">Glycosyltransferase</keyword>
<dbReference type="OMA" id="CKLIIDW"/>
<comment type="function">
    <text evidence="17">Mannosyltransferase that operates in the biosynthetic pathway of dolichol-linked oligosaccharides, the glycan precursors employed in protein asparagine (N)-glycosylation. The assembly of dolichol-linked oligosaccharides begins on the cytosolic side of the endoplasmic reticulum membrane and finishes in its lumen. The sequential addition of sugars to dolichol pyrophosphate produces dolichol-linked oligosaccharides containing fourteen sugars, including two GlcNAcs, nine mannoses and three glucoses. Once assembled, the oligosaccharide is transferred from the lipid to nascent proteins by oligosaccharyltransferases. Catalyzes, on the cytoplasmic face of the endoplasmic reticulum, the addition of the first mannose residues to the dolichol-linked oligosaccharide chain, to produce Man1GlcNAc(2)-PP-dolichol core oligosaccharide. Man1GlcNAc(2)-PP-dolichol is a substrate for ALG2, the following enzyme in the biosynthetic pathway.</text>
</comment>
<evidence type="ECO:0000256" key="15">
    <source>
        <dbReference type="ARBA" id="ARBA00033088"/>
    </source>
</evidence>
<feature type="transmembrane region" description="Helical" evidence="20">
    <location>
        <begin position="104"/>
        <end position="126"/>
    </location>
</feature>
<keyword evidence="11 20" id="KW-1133">Transmembrane helix</keyword>
<protein>
    <recommendedName>
        <fullName evidence="4">Chitobiosyldiphosphodolichol beta-mannosyltransferase</fullName>
        <ecNumber evidence="3">2.4.1.142</ecNumber>
    </recommendedName>
    <alternativeName>
        <fullName evidence="19">Asparagine-linked glycosylation protein 1 homolog</fullName>
    </alternativeName>
    <alternativeName>
        <fullName evidence="14">Beta-1,4-mannosyltransferase</fullName>
    </alternativeName>
    <alternativeName>
        <fullName evidence="15">GDP-Man:GlcNAc2-PP-dolichol mannosyltransferase</fullName>
    </alternativeName>
    <alternativeName>
        <fullName evidence="13">GDP-mannose-dolichol diphosphochitobiose mannosyltransferase</fullName>
    </alternativeName>
</protein>
<dbReference type="AlphaFoldDB" id="A0A067QP43"/>
<evidence type="ECO:0000256" key="9">
    <source>
        <dbReference type="ARBA" id="ARBA00022824"/>
    </source>
</evidence>
<comment type="pathway">
    <text evidence="2">Protein modification; protein glycosylation.</text>
</comment>
<dbReference type="FunCoup" id="A0A067QP43">
    <property type="interactions" value="2168"/>
</dbReference>
<name>A0A067QP43_ZOONE</name>
<gene>
    <name evidence="23" type="ORF">L798_15104</name>
</gene>